<dbReference type="PANTHER" id="PTHR33606">
    <property type="entry name" value="PROTEIN YCII"/>
    <property type="match status" value="1"/>
</dbReference>
<dbReference type="Gene3D" id="3.30.70.1060">
    <property type="entry name" value="Dimeric alpha+beta barrel"/>
    <property type="match status" value="1"/>
</dbReference>
<proteinExistence type="predicted"/>
<protein>
    <submittedName>
        <fullName evidence="2">Dimeric alpha-beta barrel</fullName>
    </submittedName>
</protein>
<keyword evidence="3" id="KW-1185">Reference proteome</keyword>
<dbReference type="Proteomes" id="UP000076874">
    <property type="component" value="Unassembled WGS sequence"/>
</dbReference>
<feature type="domain" description="YCII-related" evidence="1">
    <location>
        <begin position="7"/>
        <end position="91"/>
    </location>
</feature>
<name>A0A167T477_9HYPO</name>
<evidence type="ECO:0000313" key="3">
    <source>
        <dbReference type="Proteomes" id="UP000076874"/>
    </source>
</evidence>
<dbReference type="InterPro" id="IPR051807">
    <property type="entry name" value="Sec-metab_biosynth-assoc"/>
</dbReference>
<dbReference type="PANTHER" id="PTHR33606:SF3">
    <property type="entry name" value="PROTEIN YCII"/>
    <property type="match status" value="1"/>
</dbReference>
<dbReference type="InterPro" id="IPR005545">
    <property type="entry name" value="YCII"/>
</dbReference>
<evidence type="ECO:0000259" key="1">
    <source>
        <dbReference type="Pfam" id="PF03795"/>
    </source>
</evidence>
<organism evidence="2 3">
    <name type="scientific">Niveomyces insectorum RCEF 264</name>
    <dbReference type="NCBI Taxonomy" id="1081102"/>
    <lineage>
        <taxon>Eukaryota</taxon>
        <taxon>Fungi</taxon>
        <taxon>Dikarya</taxon>
        <taxon>Ascomycota</taxon>
        <taxon>Pezizomycotina</taxon>
        <taxon>Sordariomycetes</taxon>
        <taxon>Hypocreomycetidae</taxon>
        <taxon>Hypocreales</taxon>
        <taxon>Cordycipitaceae</taxon>
        <taxon>Niveomyces</taxon>
    </lineage>
</organism>
<reference evidence="2 3" key="1">
    <citation type="journal article" date="2016" name="Genome Biol. Evol.">
        <title>Divergent and convergent evolution of fungal pathogenicity.</title>
        <authorList>
            <person name="Shang Y."/>
            <person name="Xiao G."/>
            <person name="Zheng P."/>
            <person name="Cen K."/>
            <person name="Zhan S."/>
            <person name="Wang C."/>
        </authorList>
    </citation>
    <scope>NUCLEOTIDE SEQUENCE [LARGE SCALE GENOMIC DNA]</scope>
    <source>
        <strain evidence="2 3">RCEF 264</strain>
    </source>
</reference>
<dbReference type="AlphaFoldDB" id="A0A167T477"/>
<dbReference type="InterPro" id="IPR011008">
    <property type="entry name" value="Dimeric_a/b-barrel"/>
</dbReference>
<sequence>MAAKIDWLVIIPDHEGALPKRMASRPTHLEGLAARVQSGAWTMGGATLAHPPVGDEPKAFNGSCMVAHAATKEEVLDEVRKDTYAKAGVWNLDKITIYPLMTAFRKEKAGAAW</sequence>
<comment type="caution">
    <text evidence="2">The sequence shown here is derived from an EMBL/GenBank/DDBJ whole genome shotgun (WGS) entry which is preliminary data.</text>
</comment>
<gene>
    <name evidence="2" type="ORF">SPI_05344</name>
</gene>
<evidence type="ECO:0000313" key="2">
    <source>
        <dbReference type="EMBL" id="OAA60220.1"/>
    </source>
</evidence>
<accession>A0A167T477</accession>
<dbReference type="SUPFAM" id="SSF54909">
    <property type="entry name" value="Dimeric alpha+beta barrel"/>
    <property type="match status" value="1"/>
</dbReference>
<dbReference type="EMBL" id="AZHD01000009">
    <property type="protein sequence ID" value="OAA60220.1"/>
    <property type="molecule type" value="Genomic_DNA"/>
</dbReference>
<dbReference type="OrthoDB" id="5519740at2759"/>
<dbReference type="Pfam" id="PF03795">
    <property type="entry name" value="YCII"/>
    <property type="match status" value="1"/>
</dbReference>